<evidence type="ECO:0000256" key="3">
    <source>
        <dbReference type="ARBA" id="ARBA00023125"/>
    </source>
</evidence>
<name>A0A8J3V4L2_9ACTN</name>
<accession>A0A8J3V4L2</accession>
<dbReference type="InterPro" id="IPR036271">
    <property type="entry name" value="Tet_transcr_reg_TetR-rel_C_sf"/>
</dbReference>
<dbReference type="PROSITE" id="PS50977">
    <property type="entry name" value="HTH_TETR_2"/>
    <property type="match status" value="1"/>
</dbReference>
<protein>
    <submittedName>
        <fullName evidence="7">Transcriptional regulator</fullName>
    </submittedName>
</protein>
<dbReference type="Pfam" id="PF00440">
    <property type="entry name" value="TetR_N"/>
    <property type="match status" value="1"/>
</dbReference>
<keyword evidence="3 5" id="KW-0238">DNA-binding</keyword>
<evidence type="ECO:0000256" key="2">
    <source>
        <dbReference type="ARBA" id="ARBA00023015"/>
    </source>
</evidence>
<evidence type="ECO:0000313" key="8">
    <source>
        <dbReference type="Proteomes" id="UP000605992"/>
    </source>
</evidence>
<gene>
    <name evidence="7" type="ORF">Pth03_60730</name>
</gene>
<dbReference type="RefSeq" id="WP_203947799.1">
    <property type="nucleotide sequence ID" value="NZ_BOOR01000054.1"/>
</dbReference>
<dbReference type="SUPFAM" id="SSF46689">
    <property type="entry name" value="Homeodomain-like"/>
    <property type="match status" value="1"/>
</dbReference>
<dbReference type="InterPro" id="IPR039538">
    <property type="entry name" value="BetI_C"/>
</dbReference>
<comment type="caution">
    <text evidence="7">The sequence shown here is derived from an EMBL/GenBank/DDBJ whole genome shotgun (WGS) entry which is preliminary data.</text>
</comment>
<evidence type="ECO:0000256" key="5">
    <source>
        <dbReference type="PROSITE-ProRule" id="PRU00335"/>
    </source>
</evidence>
<dbReference type="GO" id="GO:0003677">
    <property type="term" value="F:DNA binding"/>
    <property type="evidence" value="ECO:0007669"/>
    <property type="project" value="UniProtKB-UniRule"/>
</dbReference>
<keyword evidence="4" id="KW-0804">Transcription</keyword>
<dbReference type="Pfam" id="PF13977">
    <property type="entry name" value="TetR_C_6"/>
    <property type="match status" value="1"/>
</dbReference>
<proteinExistence type="predicted"/>
<dbReference type="EMBL" id="BOOR01000054">
    <property type="protein sequence ID" value="GII57684.1"/>
    <property type="molecule type" value="Genomic_DNA"/>
</dbReference>
<dbReference type="InterPro" id="IPR001647">
    <property type="entry name" value="HTH_TetR"/>
</dbReference>
<feature type="domain" description="HTH tetR-type" evidence="6">
    <location>
        <begin position="8"/>
        <end position="68"/>
    </location>
</feature>
<keyword evidence="1" id="KW-0678">Repressor</keyword>
<dbReference type="SUPFAM" id="SSF48498">
    <property type="entry name" value="Tetracyclin repressor-like, C-terminal domain"/>
    <property type="match status" value="1"/>
</dbReference>
<evidence type="ECO:0000256" key="4">
    <source>
        <dbReference type="ARBA" id="ARBA00023163"/>
    </source>
</evidence>
<evidence type="ECO:0000256" key="1">
    <source>
        <dbReference type="ARBA" id="ARBA00022491"/>
    </source>
</evidence>
<feature type="DNA-binding region" description="H-T-H motif" evidence="5">
    <location>
        <begin position="31"/>
        <end position="50"/>
    </location>
</feature>
<keyword evidence="8" id="KW-1185">Reference proteome</keyword>
<dbReference type="AlphaFoldDB" id="A0A8J3V4L2"/>
<dbReference type="InterPro" id="IPR009057">
    <property type="entry name" value="Homeodomain-like_sf"/>
</dbReference>
<dbReference type="PANTHER" id="PTHR47506">
    <property type="entry name" value="TRANSCRIPTIONAL REGULATORY PROTEIN"/>
    <property type="match status" value="1"/>
</dbReference>
<evidence type="ECO:0000313" key="7">
    <source>
        <dbReference type="EMBL" id="GII57684.1"/>
    </source>
</evidence>
<evidence type="ECO:0000259" key="6">
    <source>
        <dbReference type="PROSITE" id="PS50977"/>
    </source>
</evidence>
<dbReference type="PANTHER" id="PTHR47506:SF1">
    <property type="entry name" value="HTH-TYPE TRANSCRIPTIONAL REGULATOR YJDC"/>
    <property type="match status" value="1"/>
</dbReference>
<keyword evidence="2" id="KW-0805">Transcription regulation</keyword>
<dbReference type="Proteomes" id="UP000605992">
    <property type="component" value="Unassembled WGS sequence"/>
</dbReference>
<sequence length="196" mass="21393">MPKIVDHEARRRHIAEALLRIISRDGLDAVSLREVAAEAEVSMGMVQHYFSTKDEMLMFALAHLNARIGERVARAAAAGSPRALVRAGLLELLPLDEERAFEARIGLAYLARSVVAEDLAALLRAALPYVVGFYAEQIRTAQALGQVYAGLDAGKEATILFTMAQGMVNPALIGHLTPEQVEAAVDYQLDRLFPSR</sequence>
<dbReference type="Gene3D" id="1.10.357.10">
    <property type="entry name" value="Tetracycline Repressor, domain 2"/>
    <property type="match status" value="1"/>
</dbReference>
<reference evidence="7" key="1">
    <citation type="submission" date="2021-01" db="EMBL/GenBank/DDBJ databases">
        <title>Whole genome shotgun sequence of Planotetraspora thailandica NBRC 104271.</title>
        <authorList>
            <person name="Komaki H."/>
            <person name="Tamura T."/>
        </authorList>
    </citation>
    <scope>NUCLEOTIDE SEQUENCE</scope>
    <source>
        <strain evidence="7">NBRC 104271</strain>
    </source>
</reference>
<organism evidence="7 8">
    <name type="scientific">Planotetraspora thailandica</name>
    <dbReference type="NCBI Taxonomy" id="487172"/>
    <lineage>
        <taxon>Bacteria</taxon>
        <taxon>Bacillati</taxon>
        <taxon>Actinomycetota</taxon>
        <taxon>Actinomycetes</taxon>
        <taxon>Streptosporangiales</taxon>
        <taxon>Streptosporangiaceae</taxon>
        <taxon>Planotetraspora</taxon>
    </lineage>
</organism>